<dbReference type="InterPro" id="IPR011059">
    <property type="entry name" value="Metal-dep_hydrolase_composite"/>
</dbReference>
<keyword evidence="3" id="KW-1185">Reference proteome</keyword>
<dbReference type="GO" id="GO:0016787">
    <property type="term" value="F:hydrolase activity"/>
    <property type="evidence" value="ECO:0007669"/>
    <property type="project" value="UniProtKB-KW"/>
</dbReference>
<dbReference type="SUPFAM" id="SSF51556">
    <property type="entry name" value="Metallo-dependent hydrolases"/>
    <property type="match status" value="1"/>
</dbReference>
<sequence length="544" mass="58896">MLQTKLIDTVVVNGRLYTMEAPGRTIEALAIAGGRIVATGSTKEICALAGADVAIIDCEGRTGLPGLIDSHCHPDMTGARLGRWHDFSDGAVTTREQVLRLIRENLAGKPQDYWFAGYRFDDILHGGYPTRAELDEAAAGRPVLIYRRCAQMGMANTAALHAVGFTAAQADPPFGTIERSATDGEPTGLLRARAAHIVIEHIQADYTKEDFRAGLGRVLDEYLSFGITSIHNSLTQTQAIRAYQDMRDAGELHLRVGFLVTGRDEDLVRATLRAGYRSGFGDEWLKLIGVEWVGDGSTSGRTAAYHTPYVGTPLKDEPPGYCGTLLLDPDQHRARVREALDLGMIVCTDAMGDRAIAEVIRIYEDVLSEGACTDHRLRIEHCCAVTPENLEGLRRNGIICSSAAGFAWDLGDAHLANRGAGAMADFWPHRAMIDAGVIAPAHSDAPVCTANPFAAMSALVNRRTSSGASLDRRQSIEVYEAVEAYTTLGAYAGREEHLKGQLRPGMLADLCLLDRDPFATDPETLHEVRVEKAIVGGAVKFSRG</sequence>
<evidence type="ECO:0000313" key="2">
    <source>
        <dbReference type="EMBL" id="MFD1910864.1"/>
    </source>
</evidence>
<reference evidence="3" key="1">
    <citation type="journal article" date="2019" name="Int. J. Syst. Evol. Microbiol.">
        <title>The Global Catalogue of Microorganisms (GCM) 10K type strain sequencing project: providing services to taxonomists for standard genome sequencing and annotation.</title>
        <authorList>
            <consortium name="The Broad Institute Genomics Platform"/>
            <consortium name="The Broad Institute Genome Sequencing Center for Infectious Disease"/>
            <person name="Wu L."/>
            <person name="Ma J."/>
        </authorList>
    </citation>
    <scope>NUCLEOTIDE SEQUENCE [LARGE SCALE GENOMIC DNA]</scope>
    <source>
        <strain evidence="3">CGMCC 4.7242</strain>
    </source>
</reference>
<name>A0ABW4S227_9RHOB</name>
<dbReference type="InterPro" id="IPR033932">
    <property type="entry name" value="YtcJ-like"/>
</dbReference>
<protein>
    <submittedName>
        <fullName evidence="2">Amidohydrolase</fullName>
        <ecNumber evidence="2">3.5.-.-</ecNumber>
    </submittedName>
</protein>
<accession>A0ABW4S227</accession>
<dbReference type="InterPro" id="IPR013108">
    <property type="entry name" value="Amidohydro_3"/>
</dbReference>
<dbReference type="InterPro" id="IPR018228">
    <property type="entry name" value="DNase_TatD-rel_CS"/>
</dbReference>
<gene>
    <name evidence="2" type="ORF">ACFSGJ_01385</name>
</gene>
<dbReference type="RefSeq" id="WP_390258848.1">
    <property type="nucleotide sequence ID" value="NZ_JBHUGH010000001.1"/>
</dbReference>
<feature type="domain" description="Amidohydrolase 3" evidence="1">
    <location>
        <begin position="55"/>
        <end position="539"/>
    </location>
</feature>
<dbReference type="PROSITE" id="PS01137">
    <property type="entry name" value="TATD_1"/>
    <property type="match status" value="1"/>
</dbReference>
<dbReference type="Gene3D" id="3.20.20.140">
    <property type="entry name" value="Metal-dependent hydrolases"/>
    <property type="match status" value="1"/>
</dbReference>
<dbReference type="Gene3D" id="3.10.310.70">
    <property type="match status" value="1"/>
</dbReference>
<keyword evidence="2" id="KW-0378">Hydrolase</keyword>
<dbReference type="EC" id="3.5.-.-" evidence="2"/>
<dbReference type="Gene3D" id="2.30.40.10">
    <property type="entry name" value="Urease, subunit C, domain 1"/>
    <property type="match status" value="1"/>
</dbReference>
<dbReference type="CDD" id="cd01300">
    <property type="entry name" value="YtcJ_like"/>
    <property type="match status" value="1"/>
</dbReference>
<dbReference type="PANTHER" id="PTHR22642">
    <property type="entry name" value="IMIDAZOLONEPROPIONASE"/>
    <property type="match status" value="1"/>
</dbReference>
<dbReference type="InterPro" id="IPR032466">
    <property type="entry name" value="Metal_Hydrolase"/>
</dbReference>
<evidence type="ECO:0000259" key="1">
    <source>
        <dbReference type="Pfam" id="PF07969"/>
    </source>
</evidence>
<dbReference type="Proteomes" id="UP001597353">
    <property type="component" value="Unassembled WGS sequence"/>
</dbReference>
<organism evidence="2 3">
    <name type="scientific">Halodurantibacterium flavum</name>
    <dbReference type="NCBI Taxonomy" id="1382802"/>
    <lineage>
        <taxon>Bacteria</taxon>
        <taxon>Pseudomonadati</taxon>
        <taxon>Pseudomonadota</taxon>
        <taxon>Alphaproteobacteria</taxon>
        <taxon>Rhodobacterales</taxon>
        <taxon>Paracoccaceae</taxon>
        <taxon>Halodurantibacterium</taxon>
    </lineage>
</organism>
<dbReference type="Pfam" id="PF07969">
    <property type="entry name" value="Amidohydro_3"/>
    <property type="match status" value="1"/>
</dbReference>
<dbReference type="EMBL" id="JBHUGH010000001">
    <property type="protein sequence ID" value="MFD1910864.1"/>
    <property type="molecule type" value="Genomic_DNA"/>
</dbReference>
<dbReference type="SUPFAM" id="SSF51338">
    <property type="entry name" value="Composite domain of metallo-dependent hydrolases"/>
    <property type="match status" value="1"/>
</dbReference>
<dbReference type="PANTHER" id="PTHR22642:SF2">
    <property type="entry name" value="PROTEIN LONG AFTER FAR-RED 3"/>
    <property type="match status" value="1"/>
</dbReference>
<proteinExistence type="predicted"/>
<comment type="caution">
    <text evidence="2">The sequence shown here is derived from an EMBL/GenBank/DDBJ whole genome shotgun (WGS) entry which is preliminary data.</text>
</comment>
<evidence type="ECO:0000313" key="3">
    <source>
        <dbReference type="Proteomes" id="UP001597353"/>
    </source>
</evidence>